<keyword evidence="2" id="KW-1133">Transmembrane helix</keyword>
<dbReference type="OrthoDB" id="5290752at2"/>
<organism evidence="3 4">
    <name type="scientific">Pseudoclavibacter chungangensis</name>
    <dbReference type="NCBI Taxonomy" id="587635"/>
    <lineage>
        <taxon>Bacteria</taxon>
        <taxon>Bacillati</taxon>
        <taxon>Actinomycetota</taxon>
        <taxon>Actinomycetes</taxon>
        <taxon>Micrococcales</taxon>
        <taxon>Microbacteriaceae</taxon>
        <taxon>Pseudoclavibacter</taxon>
    </lineage>
</organism>
<sequence>MSVRADRVPPSLARGNPAPGRPRPAPVARRRIPPAERALSLLVFAAAMTGLLAIAIAIVTRLDPVVTYSASSATAETSVGELLITAQVSLSGPSSDRRTEARLVATDLESGSRVWTADPNGRDLPLTVLVASGGLVYAASGDGPVLVDADTGVVRPLEPPPGSTAAPALDVTGSAHDVATGRLLVLADDGEVWQVPLGGRAAEATDTATAAAWRATLAHPLDGTPVPGAGPATDARGRLVASAGCDAPLTVPTPPAAPVVGAAPADDLSGTDGSPVCPGGHAVVVGAAHGIELSPTTDTTPPTVDIARTGDGTVTRITLPGRILAAFDTDDGPGLLLENGAVVVIEAGSGTVRELAID</sequence>
<feature type="region of interest" description="Disordered" evidence="1">
    <location>
        <begin position="1"/>
        <end position="30"/>
    </location>
</feature>
<dbReference type="AlphaFoldDB" id="A0A7J5BQ04"/>
<evidence type="ECO:0000256" key="2">
    <source>
        <dbReference type="SAM" id="Phobius"/>
    </source>
</evidence>
<evidence type="ECO:0000313" key="3">
    <source>
        <dbReference type="EMBL" id="KAB1655630.1"/>
    </source>
</evidence>
<dbReference type="RefSeq" id="WP_158041017.1">
    <property type="nucleotide sequence ID" value="NZ_JACCFV010000001.1"/>
</dbReference>
<evidence type="ECO:0000256" key="1">
    <source>
        <dbReference type="SAM" id="MobiDB-lite"/>
    </source>
</evidence>
<accession>A0A7J5BQ04</accession>
<evidence type="ECO:0000313" key="4">
    <source>
        <dbReference type="Proteomes" id="UP000467240"/>
    </source>
</evidence>
<keyword evidence="4" id="KW-1185">Reference proteome</keyword>
<dbReference type="EMBL" id="WBJZ01000014">
    <property type="protein sequence ID" value="KAB1655630.1"/>
    <property type="molecule type" value="Genomic_DNA"/>
</dbReference>
<protein>
    <submittedName>
        <fullName evidence="3">Uncharacterized protein</fullName>
    </submittedName>
</protein>
<proteinExistence type="predicted"/>
<feature type="transmembrane region" description="Helical" evidence="2">
    <location>
        <begin position="38"/>
        <end position="59"/>
    </location>
</feature>
<dbReference type="InterPro" id="IPR011047">
    <property type="entry name" value="Quinoprotein_ADH-like_sf"/>
</dbReference>
<name>A0A7J5BQ04_9MICO</name>
<comment type="caution">
    <text evidence="3">The sequence shown here is derived from an EMBL/GenBank/DDBJ whole genome shotgun (WGS) entry which is preliminary data.</text>
</comment>
<keyword evidence="2" id="KW-0472">Membrane</keyword>
<reference evidence="3 4" key="1">
    <citation type="submission" date="2019-09" db="EMBL/GenBank/DDBJ databases">
        <title>Phylogeny of genus Pseudoclavibacter and closely related genus.</title>
        <authorList>
            <person name="Li Y."/>
        </authorList>
    </citation>
    <scope>NUCLEOTIDE SEQUENCE [LARGE SCALE GENOMIC DNA]</scope>
    <source>
        <strain evidence="3 4">DSM 23821</strain>
    </source>
</reference>
<keyword evidence="2" id="KW-0812">Transmembrane</keyword>
<gene>
    <name evidence="3" type="ORF">F8O01_11535</name>
</gene>
<dbReference type="SUPFAM" id="SSF50998">
    <property type="entry name" value="Quinoprotein alcohol dehydrogenase-like"/>
    <property type="match status" value="1"/>
</dbReference>
<dbReference type="Proteomes" id="UP000467240">
    <property type="component" value="Unassembled WGS sequence"/>
</dbReference>